<reference evidence="3 4" key="1">
    <citation type="journal article" date="2016" name="Syst. Appl. Microbiol.">
        <title>Vibrio bivalvicida sp. nov., a novel larval pathogen for bivalve molluscs reared in a hatchery.</title>
        <authorList>
            <person name="Dubert J."/>
            <person name="Romalde J.L."/>
            <person name="Prado S."/>
            <person name="Barja J.L."/>
        </authorList>
    </citation>
    <scope>NUCLEOTIDE SEQUENCE [LARGE SCALE GENOMIC DNA]</scope>
    <source>
        <strain evidence="3 4">605</strain>
    </source>
</reference>
<dbReference type="Gene3D" id="3.40.1580.10">
    <property type="entry name" value="SMI1/KNR4-like"/>
    <property type="match status" value="1"/>
</dbReference>
<accession>A0A177XX16</accession>
<feature type="domain" description="Knr4/Smi1-like" evidence="2">
    <location>
        <begin position="5"/>
        <end position="125"/>
    </location>
</feature>
<gene>
    <name evidence="3" type="ORF">APB76_16500</name>
</gene>
<feature type="region of interest" description="Disordered" evidence="1">
    <location>
        <begin position="23"/>
        <end position="42"/>
    </location>
</feature>
<dbReference type="Proteomes" id="UP000078406">
    <property type="component" value="Unassembled WGS sequence"/>
</dbReference>
<evidence type="ECO:0000313" key="4">
    <source>
        <dbReference type="Proteomes" id="UP000078406"/>
    </source>
</evidence>
<dbReference type="Pfam" id="PF09346">
    <property type="entry name" value="SMI1_KNR4"/>
    <property type="match status" value="1"/>
</dbReference>
<sequence>MGFNLTEEQLVNTEVELGARLPHDYRESMKTDNGGEATTEEDDWELYPIKDNSDRKRLARTCNHIIAETKSCSGFGNFPHNALAIVSNGLGDQMVFLKESAQFKPEVYIWLHETGETQLLASSFAKIGKL</sequence>
<evidence type="ECO:0000256" key="1">
    <source>
        <dbReference type="SAM" id="MobiDB-lite"/>
    </source>
</evidence>
<protein>
    <submittedName>
        <fullName evidence="3">Cell wall assembly protein</fullName>
    </submittedName>
</protein>
<dbReference type="InterPro" id="IPR018958">
    <property type="entry name" value="Knr4/Smi1-like_dom"/>
</dbReference>
<comment type="caution">
    <text evidence="3">The sequence shown here is derived from an EMBL/GenBank/DDBJ whole genome shotgun (WGS) entry which is preliminary data.</text>
</comment>
<name>A0A177XX16_9VIBR</name>
<evidence type="ECO:0000313" key="3">
    <source>
        <dbReference type="EMBL" id="OAJ93118.1"/>
    </source>
</evidence>
<dbReference type="RefSeq" id="WP_054963652.1">
    <property type="nucleotide sequence ID" value="NZ_LLEI02000048.1"/>
</dbReference>
<dbReference type="EMBL" id="LLEI02000048">
    <property type="protein sequence ID" value="OAJ93118.1"/>
    <property type="molecule type" value="Genomic_DNA"/>
</dbReference>
<organism evidence="3 4">
    <name type="scientific">Vibrio bivalvicida</name>
    <dbReference type="NCBI Taxonomy" id="1276888"/>
    <lineage>
        <taxon>Bacteria</taxon>
        <taxon>Pseudomonadati</taxon>
        <taxon>Pseudomonadota</taxon>
        <taxon>Gammaproteobacteria</taxon>
        <taxon>Vibrionales</taxon>
        <taxon>Vibrionaceae</taxon>
        <taxon>Vibrio</taxon>
        <taxon>Vibrio oreintalis group</taxon>
    </lineage>
</organism>
<proteinExistence type="predicted"/>
<dbReference type="InterPro" id="IPR037883">
    <property type="entry name" value="Knr4/Smi1-like_sf"/>
</dbReference>
<evidence type="ECO:0000259" key="2">
    <source>
        <dbReference type="Pfam" id="PF09346"/>
    </source>
</evidence>
<dbReference type="SUPFAM" id="SSF160631">
    <property type="entry name" value="SMI1/KNR4-like"/>
    <property type="match status" value="1"/>
</dbReference>
<dbReference type="AlphaFoldDB" id="A0A177XX16"/>